<dbReference type="InterPro" id="IPR003737">
    <property type="entry name" value="GlcNAc_PI_deacetylase-related"/>
</dbReference>
<keyword evidence="2" id="KW-1185">Reference proteome</keyword>
<dbReference type="Gene3D" id="3.40.50.10320">
    <property type="entry name" value="LmbE-like"/>
    <property type="match status" value="1"/>
</dbReference>
<evidence type="ECO:0000313" key="1">
    <source>
        <dbReference type="EMBL" id="GAM02118.1"/>
    </source>
</evidence>
<evidence type="ECO:0000313" key="2">
    <source>
        <dbReference type="Proteomes" id="UP000032305"/>
    </source>
</evidence>
<dbReference type="AlphaFoldDB" id="A0A0A1W9R7"/>
<dbReference type="Proteomes" id="UP000032305">
    <property type="component" value="Unassembled WGS sequence"/>
</dbReference>
<comment type="caution">
    <text evidence="1">The sequence shown here is derived from an EMBL/GenBank/DDBJ whole genome shotgun (WGS) entry which is preliminary data.</text>
</comment>
<dbReference type="OrthoDB" id="9790023at2"/>
<evidence type="ECO:0008006" key="3">
    <source>
        <dbReference type="Google" id="ProtNLM"/>
    </source>
</evidence>
<gene>
    <name evidence="1" type="ORF">SP5_073_00460</name>
</gene>
<organism evidence="1 2">
    <name type="scientific">Sphingomonas parapaucimobilis NBRC 15100</name>
    <dbReference type="NCBI Taxonomy" id="1219049"/>
    <lineage>
        <taxon>Bacteria</taxon>
        <taxon>Pseudomonadati</taxon>
        <taxon>Pseudomonadota</taxon>
        <taxon>Alphaproteobacteria</taxon>
        <taxon>Sphingomonadales</taxon>
        <taxon>Sphingomonadaceae</taxon>
        <taxon>Sphingomonas</taxon>
    </lineage>
</organism>
<accession>A0A0A1W9R7</accession>
<dbReference type="EMBL" id="BBPI01000073">
    <property type="protein sequence ID" value="GAM02118.1"/>
    <property type="molecule type" value="Genomic_DNA"/>
</dbReference>
<name>A0A0A1W9R7_9SPHN</name>
<dbReference type="GO" id="GO:0016811">
    <property type="term" value="F:hydrolase activity, acting on carbon-nitrogen (but not peptide) bonds, in linear amides"/>
    <property type="evidence" value="ECO:0007669"/>
    <property type="project" value="TreeGrafter"/>
</dbReference>
<dbReference type="PANTHER" id="PTHR12993">
    <property type="entry name" value="N-ACETYLGLUCOSAMINYL-PHOSPHATIDYLINOSITOL DE-N-ACETYLASE-RELATED"/>
    <property type="match status" value="1"/>
</dbReference>
<sequence length="217" mass="23742">MKLDLNAVRHAVVVAPHPDDEIIGAAGLIQALRRQGSVVRVVVVSNGAASHPNSGAWPPERLIAARRQESLSALGRLGVVRHRVTFLGLPDGGLSAQSLLCRQRLSRAIRRCRGLDMLIGPAMTDAHPDHRAVAAALRDLHFAGRRMTYQVWPPHRARGARCRTVSLAGGVAAKRSLIRMHRTQLGVIADDLHGFTIARHELAVFAFPVEQFAEERR</sequence>
<reference evidence="1 2" key="1">
    <citation type="submission" date="2014-11" db="EMBL/GenBank/DDBJ databases">
        <title>Whole genome shotgun sequence of Sphingomonas parapaucimobilis NBRC 15100.</title>
        <authorList>
            <person name="Katano-Makiyama Y."/>
            <person name="Hosoyama A."/>
            <person name="Hashimoto M."/>
            <person name="Hosoyama Y."/>
            <person name="Noguchi M."/>
            <person name="Numata M."/>
            <person name="Tsuchikane K."/>
            <person name="Hirakata S."/>
            <person name="Uohara A."/>
            <person name="Shimodaira J."/>
            <person name="Ohji S."/>
            <person name="Ichikawa N."/>
            <person name="Kimura A."/>
            <person name="Yamazoe A."/>
            <person name="Fujita N."/>
        </authorList>
    </citation>
    <scope>NUCLEOTIDE SEQUENCE [LARGE SCALE GENOMIC DNA]</scope>
    <source>
        <strain evidence="1 2">NBRC 15100</strain>
    </source>
</reference>
<dbReference type="RefSeq" id="WP_042489839.1">
    <property type="nucleotide sequence ID" value="NZ_BBPI01000073.1"/>
</dbReference>
<dbReference type="Pfam" id="PF02585">
    <property type="entry name" value="PIG-L"/>
    <property type="match status" value="1"/>
</dbReference>
<protein>
    <recommendedName>
        <fullName evidence="3">Hydrolase</fullName>
    </recommendedName>
</protein>
<dbReference type="eggNOG" id="COG2120">
    <property type="taxonomic scope" value="Bacteria"/>
</dbReference>
<dbReference type="SUPFAM" id="SSF102588">
    <property type="entry name" value="LmbE-like"/>
    <property type="match status" value="1"/>
</dbReference>
<dbReference type="PANTHER" id="PTHR12993:SF29">
    <property type="entry name" value="BLR3841 PROTEIN"/>
    <property type="match status" value="1"/>
</dbReference>
<dbReference type="InterPro" id="IPR024078">
    <property type="entry name" value="LmbE-like_dom_sf"/>
</dbReference>
<proteinExistence type="predicted"/>